<dbReference type="GO" id="GO:0051301">
    <property type="term" value="P:cell division"/>
    <property type="evidence" value="ECO:0007669"/>
    <property type="project" value="InterPro"/>
</dbReference>
<gene>
    <name evidence="2" type="ORF">FAM18172_02545</name>
</gene>
<proteinExistence type="predicted"/>
<name>A0A422M5M7_LACPA</name>
<dbReference type="Pfam" id="PF04977">
    <property type="entry name" value="DivIC"/>
    <property type="match status" value="1"/>
</dbReference>
<feature type="transmembrane region" description="Helical" evidence="1">
    <location>
        <begin position="47"/>
        <end position="66"/>
    </location>
</feature>
<dbReference type="EMBL" id="LKFU01000097">
    <property type="protein sequence ID" value="RND83009.1"/>
    <property type="molecule type" value="Genomic_DNA"/>
</dbReference>
<evidence type="ECO:0000313" key="2">
    <source>
        <dbReference type="EMBL" id="RND83009.1"/>
    </source>
</evidence>
<dbReference type="InterPro" id="IPR007060">
    <property type="entry name" value="FtsL/DivIC"/>
</dbReference>
<keyword evidence="1" id="KW-0472">Membrane</keyword>
<evidence type="ECO:0000256" key="1">
    <source>
        <dbReference type="SAM" id="Phobius"/>
    </source>
</evidence>
<protein>
    <submittedName>
        <fullName evidence="2">Septum formation initiator</fullName>
    </submittedName>
</protein>
<dbReference type="AlphaFoldDB" id="A0A422M5M7"/>
<dbReference type="Proteomes" id="UP000285532">
    <property type="component" value="Unassembled WGS sequence"/>
</dbReference>
<accession>A0A422M5M7</accession>
<dbReference type="InterPro" id="IPR039076">
    <property type="entry name" value="DivIC"/>
</dbReference>
<keyword evidence="1" id="KW-1133">Transmembrane helix</keyword>
<comment type="caution">
    <text evidence="2">The sequence shown here is derived from an EMBL/GenBank/DDBJ whole genome shotgun (WGS) entry which is preliminary data.</text>
</comment>
<dbReference type="PANTHER" id="PTHR40027:SF1">
    <property type="entry name" value="CELL DIVISION PROTEIN DIVIC"/>
    <property type="match status" value="1"/>
</dbReference>
<sequence>MAGEKRRCGQMAKNNISQLNNAYTREHEQKHKRTPNPRAHAVHMKRIRNLLIVIVAILGFGGLSLVRTQMALGETNHAVQKAKGSLTKLKANKSALKVQVDQLHNDDYTAKLIGEKYLYSKQGEIIFNLPDKVNKVPDLNVNQ</sequence>
<reference evidence="2 3" key="1">
    <citation type="journal article" date="2018" name="Front. Microbiol.">
        <title>Conversion of Methionine to Cysteine in Lactobacillus paracasei Depends on the Highly Mobile cysK-ctl-cysE Gene Cluster.</title>
        <authorList>
            <person name="Wuthrich D."/>
            <person name="Irmler S."/>
            <person name="Berthoud H."/>
            <person name="Guggenbuhl B."/>
            <person name="Eugster E."/>
            <person name="Bruggmann R."/>
        </authorList>
    </citation>
    <scope>NUCLEOTIDE SEQUENCE [LARGE SCALE GENOMIC DNA]</scope>
    <source>
        <strain evidence="2 3">FAM18172</strain>
    </source>
</reference>
<keyword evidence="1" id="KW-0812">Transmembrane</keyword>
<organism evidence="2 3">
    <name type="scientific">Lacticaseibacillus paracasei</name>
    <name type="common">Lactobacillus paracasei</name>
    <dbReference type="NCBI Taxonomy" id="1597"/>
    <lineage>
        <taxon>Bacteria</taxon>
        <taxon>Bacillati</taxon>
        <taxon>Bacillota</taxon>
        <taxon>Bacilli</taxon>
        <taxon>Lactobacillales</taxon>
        <taxon>Lactobacillaceae</taxon>
        <taxon>Lacticaseibacillus</taxon>
    </lineage>
</organism>
<dbReference type="PANTHER" id="PTHR40027">
    <property type="entry name" value="CELL DIVISION PROTEIN DIVIC"/>
    <property type="match status" value="1"/>
</dbReference>
<evidence type="ECO:0000313" key="3">
    <source>
        <dbReference type="Proteomes" id="UP000285532"/>
    </source>
</evidence>